<dbReference type="InterPro" id="IPR017603">
    <property type="entry name" value="Benzoyl-CoA_Rdtase_bzd_nsu"/>
</dbReference>
<comment type="caution">
    <text evidence="5">The sequence shown here is derived from an EMBL/GenBank/DDBJ whole genome shotgun (WGS) entry which is preliminary data.</text>
</comment>
<keyword evidence="4" id="KW-0411">Iron-sulfur</keyword>
<dbReference type="Gene3D" id="3.40.50.11900">
    <property type="match status" value="1"/>
</dbReference>
<keyword evidence="3" id="KW-0408">Iron</keyword>
<name>A0A523UMJ2_UNCT6</name>
<comment type="similarity">
    <text evidence="1">Belongs to the FldB/FldC dehydratase alpha/beta subunit family.</text>
</comment>
<evidence type="ECO:0000313" key="6">
    <source>
        <dbReference type="Proteomes" id="UP000315525"/>
    </source>
</evidence>
<dbReference type="GO" id="GO:0018522">
    <property type="term" value="F:benzoyl-CoA reductase activity"/>
    <property type="evidence" value="ECO:0007669"/>
    <property type="project" value="UniProtKB-EC"/>
</dbReference>
<dbReference type="AlphaFoldDB" id="A0A523UMJ2"/>
<evidence type="ECO:0000256" key="2">
    <source>
        <dbReference type="ARBA" id="ARBA00022723"/>
    </source>
</evidence>
<sequence>MKMKEMFKEFYEARHEYAKEWKKKNRGKVMGYFCTYVPEEMLYAAGVLPVRILGSHEPQDLTEPHIFGMFCPFCRDCLAQGLKGRFDYLDGIMIAQSCLHVRQAYTSWDLHIPTEYSYYLSTPHHVQSPRAIPYLAGELEDFKKSLEGWLGKKITDANLDKGIQIMNTNRSLLRELYELRKQEAPPLTGLDAMYAVVSGQMIDKVEHNRILEDTLKSLKNKQPERPTGSRLMLIGSEDDDTGFIEMVESLGATFVIDDHCTGSRYIWEDVKPNGDRLTAIAERYVKRVPCPTKDWPLRNRLPHILKLAKEYKVEGAVIAQQKFCDPHELDIPAIKKLLEENSIPTLFLELDVTVPIGQFKVRVEAFLEMLSEEDLF</sequence>
<dbReference type="NCBIfam" id="TIGR03190">
    <property type="entry name" value="benz_CoA_bzdN"/>
    <property type="match status" value="1"/>
</dbReference>
<evidence type="ECO:0000313" key="5">
    <source>
        <dbReference type="EMBL" id="TET43744.1"/>
    </source>
</evidence>
<keyword evidence="5" id="KW-0560">Oxidoreductase</keyword>
<dbReference type="EC" id="1.3.7.8" evidence="5"/>
<dbReference type="GO" id="GO:0051536">
    <property type="term" value="F:iron-sulfur cluster binding"/>
    <property type="evidence" value="ECO:0007669"/>
    <property type="project" value="UniProtKB-KW"/>
</dbReference>
<protein>
    <submittedName>
        <fullName evidence="5">Benzoyl-CoA reductase, bzd-type, subunit N</fullName>
        <ecNumber evidence="5">1.3.7.8</ecNumber>
    </submittedName>
</protein>
<dbReference type="Proteomes" id="UP000315525">
    <property type="component" value="Unassembled WGS sequence"/>
</dbReference>
<evidence type="ECO:0000256" key="1">
    <source>
        <dbReference type="ARBA" id="ARBA00005806"/>
    </source>
</evidence>
<dbReference type="EMBL" id="SOJN01000148">
    <property type="protein sequence ID" value="TET43744.1"/>
    <property type="molecule type" value="Genomic_DNA"/>
</dbReference>
<dbReference type="PANTHER" id="PTHR30548">
    <property type="entry name" value="2-HYDROXYGLUTARYL-COA DEHYDRATASE, D-COMPONENT-RELATED"/>
    <property type="match status" value="1"/>
</dbReference>
<gene>
    <name evidence="5" type="primary">bzdN</name>
    <name evidence="5" type="ORF">E3J62_12390</name>
</gene>
<evidence type="ECO:0000256" key="4">
    <source>
        <dbReference type="ARBA" id="ARBA00023014"/>
    </source>
</evidence>
<dbReference type="PANTHER" id="PTHR30548:SF5">
    <property type="entry name" value="SUBUNIT OF OXYGEN-SENSITIVE 2-HYDROXYISOCAPROYL-COA DEHYDRATASE"/>
    <property type="match status" value="1"/>
</dbReference>
<proteinExistence type="inferred from homology"/>
<accession>A0A523UMJ2</accession>
<evidence type="ECO:0000256" key="3">
    <source>
        <dbReference type="ARBA" id="ARBA00023004"/>
    </source>
</evidence>
<dbReference type="InterPro" id="IPR010327">
    <property type="entry name" value="FldB/FldC_alpha/beta"/>
</dbReference>
<dbReference type="Gene3D" id="1.20.1270.370">
    <property type="match status" value="1"/>
</dbReference>
<dbReference type="Pfam" id="PF06050">
    <property type="entry name" value="HGD-D"/>
    <property type="match status" value="1"/>
</dbReference>
<keyword evidence="2" id="KW-0479">Metal-binding</keyword>
<dbReference type="Gene3D" id="3.40.50.11890">
    <property type="match status" value="1"/>
</dbReference>
<organism evidence="5 6">
    <name type="scientific">candidate division TA06 bacterium</name>
    <dbReference type="NCBI Taxonomy" id="2250710"/>
    <lineage>
        <taxon>Bacteria</taxon>
        <taxon>Bacteria division TA06</taxon>
    </lineage>
</organism>
<dbReference type="GO" id="GO:0046872">
    <property type="term" value="F:metal ion binding"/>
    <property type="evidence" value="ECO:0007669"/>
    <property type="project" value="UniProtKB-KW"/>
</dbReference>
<reference evidence="5 6" key="1">
    <citation type="submission" date="2019-03" db="EMBL/GenBank/DDBJ databases">
        <title>Metabolic potential of uncultured bacteria and archaea associated with petroleum seepage in deep-sea sediments.</title>
        <authorList>
            <person name="Dong X."/>
            <person name="Hubert C."/>
        </authorList>
    </citation>
    <scope>NUCLEOTIDE SEQUENCE [LARGE SCALE GENOMIC DNA]</scope>
    <source>
        <strain evidence="5">E44_bin18</strain>
    </source>
</reference>